<dbReference type="Proteomes" id="UP001172083">
    <property type="component" value="Unassembled WGS sequence"/>
</dbReference>
<feature type="domain" description="Mannose-1-phosphate guanyltransferase C-terminal" evidence="3">
    <location>
        <begin position="73"/>
        <end position="158"/>
    </location>
</feature>
<evidence type="ECO:0000313" key="4">
    <source>
        <dbReference type="EMBL" id="MDN5215465.1"/>
    </source>
</evidence>
<dbReference type="EMBL" id="JAUJEB010000006">
    <property type="protein sequence ID" value="MDN5215465.1"/>
    <property type="molecule type" value="Genomic_DNA"/>
</dbReference>
<organism evidence="4 5">
    <name type="scientific">Agaribacillus aureus</name>
    <dbReference type="NCBI Taxonomy" id="3051825"/>
    <lineage>
        <taxon>Bacteria</taxon>
        <taxon>Pseudomonadati</taxon>
        <taxon>Bacteroidota</taxon>
        <taxon>Cytophagia</taxon>
        <taxon>Cytophagales</taxon>
        <taxon>Splendidivirgaceae</taxon>
        <taxon>Agaribacillus</taxon>
    </lineage>
</organism>
<name>A0ABT8LFC7_9BACT</name>
<evidence type="ECO:0000256" key="1">
    <source>
        <dbReference type="ARBA" id="ARBA00022679"/>
    </source>
</evidence>
<dbReference type="SUPFAM" id="SSF51161">
    <property type="entry name" value="Trimeric LpxA-like enzymes"/>
    <property type="match status" value="1"/>
</dbReference>
<dbReference type="InterPro" id="IPR011004">
    <property type="entry name" value="Trimer_LpxA-like_sf"/>
</dbReference>
<dbReference type="InterPro" id="IPR056729">
    <property type="entry name" value="GMPPB_C"/>
</dbReference>
<sequence length="214" mass="23567">MSNSPIQISEFITNFYSFFPLLSQECTPWDLIDSLEKQLEKYGAAVTTESFKRESEALIHNMATVENNVTIKGKVIVESGCLIRSGAYLRGPIYLGPNVTIGANCEIKQSMIFENSSIAHLNYVGNSIIGENVNLEAGAILANHFNERKNKEITILHQGKTIETNVTKFGSVIGDGSKVGANSVLNPGTLLSRDTVVDRLTHVNQLKDYQTDRT</sequence>
<accession>A0ABT8LFC7</accession>
<dbReference type="InterPro" id="IPR050065">
    <property type="entry name" value="GlmU-like"/>
</dbReference>
<evidence type="ECO:0000256" key="2">
    <source>
        <dbReference type="ARBA" id="ARBA00023315"/>
    </source>
</evidence>
<keyword evidence="1 4" id="KW-0808">Transferase</keyword>
<evidence type="ECO:0000313" key="5">
    <source>
        <dbReference type="Proteomes" id="UP001172083"/>
    </source>
</evidence>
<reference evidence="4" key="1">
    <citation type="submission" date="2023-06" db="EMBL/GenBank/DDBJ databases">
        <title>Genomic of Agaribacillus aureum.</title>
        <authorList>
            <person name="Wang G."/>
        </authorList>
    </citation>
    <scope>NUCLEOTIDE SEQUENCE</scope>
    <source>
        <strain evidence="4">BMA12</strain>
    </source>
</reference>
<dbReference type="Pfam" id="PF25087">
    <property type="entry name" value="GMPPB_C"/>
    <property type="match status" value="1"/>
</dbReference>
<dbReference type="Gene3D" id="2.160.10.10">
    <property type="entry name" value="Hexapeptide repeat proteins"/>
    <property type="match status" value="1"/>
</dbReference>
<gene>
    <name evidence="4" type="ORF">QQ020_25520</name>
</gene>
<keyword evidence="5" id="KW-1185">Reference proteome</keyword>
<keyword evidence="2" id="KW-0012">Acyltransferase</keyword>
<evidence type="ECO:0000259" key="3">
    <source>
        <dbReference type="Pfam" id="PF25087"/>
    </source>
</evidence>
<protein>
    <submittedName>
        <fullName evidence="4">LpxA family transferase</fullName>
    </submittedName>
</protein>
<dbReference type="PANTHER" id="PTHR43584:SF8">
    <property type="entry name" value="N-ACETYLMURAMATE ALPHA-1-PHOSPHATE URIDYLYLTRANSFERASE"/>
    <property type="match status" value="1"/>
</dbReference>
<proteinExistence type="predicted"/>
<dbReference type="RefSeq" id="WP_346760795.1">
    <property type="nucleotide sequence ID" value="NZ_JAUJEB010000006.1"/>
</dbReference>
<dbReference type="GO" id="GO:0016740">
    <property type="term" value="F:transferase activity"/>
    <property type="evidence" value="ECO:0007669"/>
    <property type="project" value="UniProtKB-KW"/>
</dbReference>
<dbReference type="PANTHER" id="PTHR43584">
    <property type="entry name" value="NUCLEOTIDYL TRANSFERASE"/>
    <property type="match status" value="1"/>
</dbReference>
<comment type="caution">
    <text evidence="4">The sequence shown here is derived from an EMBL/GenBank/DDBJ whole genome shotgun (WGS) entry which is preliminary data.</text>
</comment>